<dbReference type="Proteomes" id="UP001367676">
    <property type="component" value="Unassembled WGS sequence"/>
</dbReference>
<dbReference type="AlphaFoldDB" id="A0AAN9TTR1"/>
<keyword evidence="2" id="KW-1185">Reference proteome</keyword>
<gene>
    <name evidence="1" type="ORF">V9T40_004289</name>
</gene>
<reference evidence="1 2" key="1">
    <citation type="submission" date="2024-03" db="EMBL/GenBank/DDBJ databases">
        <title>Adaptation during the transition from Ophiocordyceps entomopathogen to insect associate is accompanied by gene loss and intensified selection.</title>
        <authorList>
            <person name="Ward C.M."/>
            <person name="Onetto C.A."/>
            <person name="Borneman A.R."/>
        </authorList>
    </citation>
    <scope>NUCLEOTIDE SEQUENCE [LARGE SCALE GENOMIC DNA]</scope>
    <source>
        <strain evidence="1">AWRI1</strain>
        <tissue evidence="1">Single Adult Female</tissue>
    </source>
</reference>
<sequence>MTGSRLVEMPELDGMQNVSRWNRVALKCNMRGIILRNRCTRSAPEETVSRTNSGSPQTHHKKLAILYRDDPKIYRVREWKYGAVGGIARVFL</sequence>
<name>A0AAN9TTR1_9HEMI</name>
<dbReference type="EMBL" id="JBBCAQ010000004">
    <property type="protein sequence ID" value="KAK7604016.1"/>
    <property type="molecule type" value="Genomic_DNA"/>
</dbReference>
<proteinExistence type="predicted"/>
<accession>A0AAN9TTR1</accession>
<comment type="caution">
    <text evidence="1">The sequence shown here is derived from an EMBL/GenBank/DDBJ whole genome shotgun (WGS) entry which is preliminary data.</text>
</comment>
<organism evidence="1 2">
    <name type="scientific">Parthenolecanium corni</name>
    <dbReference type="NCBI Taxonomy" id="536013"/>
    <lineage>
        <taxon>Eukaryota</taxon>
        <taxon>Metazoa</taxon>
        <taxon>Ecdysozoa</taxon>
        <taxon>Arthropoda</taxon>
        <taxon>Hexapoda</taxon>
        <taxon>Insecta</taxon>
        <taxon>Pterygota</taxon>
        <taxon>Neoptera</taxon>
        <taxon>Paraneoptera</taxon>
        <taxon>Hemiptera</taxon>
        <taxon>Sternorrhyncha</taxon>
        <taxon>Coccoidea</taxon>
        <taxon>Coccidae</taxon>
        <taxon>Parthenolecanium</taxon>
    </lineage>
</organism>
<evidence type="ECO:0000313" key="1">
    <source>
        <dbReference type="EMBL" id="KAK7604016.1"/>
    </source>
</evidence>
<evidence type="ECO:0000313" key="2">
    <source>
        <dbReference type="Proteomes" id="UP001367676"/>
    </source>
</evidence>
<protein>
    <submittedName>
        <fullName evidence="1">Uncharacterized protein</fullName>
    </submittedName>
</protein>